<dbReference type="EMBL" id="LAZR01061545">
    <property type="protein sequence ID" value="KKK63374.1"/>
    <property type="molecule type" value="Genomic_DNA"/>
</dbReference>
<feature type="non-terminal residue" evidence="1">
    <location>
        <position position="366"/>
    </location>
</feature>
<protein>
    <submittedName>
        <fullName evidence="1">Uncharacterized protein</fullName>
    </submittedName>
</protein>
<proteinExistence type="predicted"/>
<dbReference type="AlphaFoldDB" id="A0A0F8ZAB1"/>
<evidence type="ECO:0000313" key="1">
    <source>
        <dbReference type="EMBL" id="KKK63374.1"/>
    </source>
</evidence>
<accession>A0A0F8ZAB1</accession>
<comment type="caution">
    <text evidence="1">The sequence shown here is derived from an EMBL/GenBank/DDBJ whole genome shotgun (WGS) entry which is preliminary data.</text>
</comment>
<gene>
    <name evidence="1" type="ORF">LCGC14_2994930</name>
</gene>
<feature type="non-terminal residue" evidence="1">
    <location>
        <position position="1"/>
    </location>
</feature>
<organism evidence="1">
    <name type="scientific">marine sediment metagenome</name>
    <dbReference type="NCBI Taxonomy" id="412755"/>
    <lineage>
        <taxon>unclassified sequences</taxon>
        <taxon>metagenomes</taxon>
        <taxon>ecological metagenomes</taxon>
    </lineage>
</organism>
<sequence>TGVVLTTRARVTITAAIVGTIEKTIAIDLTKFNGTKSLTEDFFVLKMQYDDFSKIASARVLFDLDGGAFNKNYFVVTLTAKDLLDLRARREFPLDLPVDFDARIDQRVGKLRETFNVEDYLPIFDPTDLPPGDLVDHNIRFRFSDCKRVGTDATKTWASVGRVRVEVTLKASGTTSFEFDDLKIIGGAKLDGEYIYAYTYHNTVTKDDSFPSDFSLPFTANGTPIDVGVIASTDSQVDKIRLWRFNPRIFASFILVATVANSTGTIVDGTSDVSVASAETMPLDNGLAPLGDILAGPFRGSLWIASDLGGSVFFTNKGRFGGFGANNEVVITSGEDPIRWMSNVGTQFIIIARRSVHRLLGTEIFS</sequence>
<reference evidence="1" key="1">
    <citation type="journal article" date="2015" name="Nature">
        <title>Complex archaea that bridge the gap between prokaryotes and eukaryotes.</title>
        <authorList>
            <person name="Spang A."/>
            <person name="Saw J.H."/>
            <person name="Jorgensen S.L."/>
            <person name="Zaremba-Niedzwiedzka K."/>
            <person name="Martijn J."/>
            <person name="Lind A.E."/>
            <person name="van Eijk R."/>
            <person name="Schleper C."/>
            <person name="Guy L."/>
            <person name="Ettema T.J."/>
        </authorList>
    </citation>
    <scope>NUCLEOTIDE SEQUENCE</scope>
</reference>
<name>A0A0F8ZAB1_9ZZZZ</name>